<proteinExistence type="predicted"/>
<evidence type="ECO:0000313" key="1">
    <source>
        <dbReference type="EMBL" id="KIO13129.1"/>
    </source>
</evidence>
<reference evidence="2" key="2">
    <citation type="submission" date="2015-01" db="EMBL/GenBank/DDBJ databases">
        <title>Evolutionary Origins and Diversification of the Mycorrhizal Mutualists.</title>
        <authorList>
            <consortium name="DOE Joint Genome Institute"/>
            <consortium name="Mycorrhizal Genomics Consortium"/>
            <person name="Kohler A."/>
            <person name="Kuo A."/>
            <person name="Nagy L.G."/>
            <person name="Floudas D."/>
            <person name="Copeland A."/>
            <person name="Barry K.W."/>
            <person name="Cichocki N."/>
            <person name="Veneault-Fourrey C."/>
            <person name="LaButti K."/>
            <person name="Lindquist E.A."/>
            <person name="Lipzen A."/>
            <person name="Lundell T."/>
            <person name="Morin E."/>
            <person name="Murat C."/>
            <person name="Riley R."/>
            <person name="Ohm R."/>
            <person name="Sun H."/>
            <person name="Tunlid A."/>
            <person name="Henrissat B."/>
            <person name="Grigoriev I.V."/>
            <person name="Hibbett D.S."/>
            <person name="Martin F."/>
        </authorList>
    </citation>
    <scope>NUCLEOTIDE SEQUENCE [LARGE SCALE GENOMIC DNA]</scope>
    <source>
        <strain evidence="2">Marx 270</strain>
    </source>
</reference>
<dbReference type="EMBL" id="KN831946">
    <property type="protein sequence ID" value="KIO13129.1"/>
    <property type="molecule type" value="Genomic_DNA"/>
</dbReference>
<dbReference type="Proteomes" id="UP000054217">
    <property type="component" value="Unassembled WGS sequence"/>
</dbReference>
<dbReference type="AlphaFoldDB" id="A0A0C3PW62"/>
<evidence type="ECO:0000313" key="2">
    <source>
        <dbReference type="Proteomes" id="UP000054217"/>
    </source>
</evidence>
<name>A0A0C3PW62_PISTI</name>
<sequence length="56" mass="6358">MIHQCLECSQPPRKVLPHYEVLQLSRTAQNRLLASDGYPQHAMYGTPCPLNTYISS</sequence>
<keyword evidence="2" id="KW-1185">Reference proteome</keyword>
<dbReference type="InParanoid" id="A0A0C3PW62"/>
<dbReference type="HOGENOM" id="CLU_3015153_0_0_1"/>
<accession>A0A0C3PW62</accession>
<gene>
    <name evidence="1" type="ORF">M404DRAFT_992708</name>
</gene>
<organism evidence="1 2">
    <name type="scientific">Pisolithus tinctorius Marx 270</name>
    <dbReference type="NCBI Taxonomy" id="870435"/>
    <lineage>
        <taxon>Eukaryota</taxon>
        <taxon>Fungi</taxon>
        <taxon>Dikarya</taxon>
        <taxon>Basidiomycota</taxon>
        <taxon>Agaricomycotina</taxon>
        <taxon>Agaricomycetes</taxon>
        <taxon>Agaricomycetidae</taxon>
        <taxon>Boletales</taxon>
        <taxon>Sclerodermatineae</taxon>
        <taxon>Pisolithaceae</taxon>
        <taxon>Pisolithus</taxon>
    </lineage>
</organism>
<protein>
    <submittedName>
        <fullName evidence="1">Uncharacterized protein</fullName>
    </submittedName>
</protein>
<reference evidence="1 2" key="1">
    <citation type="submission" date="2014-04" db="EMBL/GenBank/DDBJ databases">
        <authorList>
            <consortium name="DOE Joint Genome Institute"/>
            <person name="Kuo A."/>
            <person name="Kohler A."/>
            <person name="Costa M.D."/>
            <person name="Nagy L.G."/>
            <person name="Floudas D."/>
            <person name="Copeland A."/>
            <person name="Barry K.W."/>
            <person name="Cichocki N."/>
            <person name="Veneault-Fourrey C."/>
            <person name="LaButti K."/>
            <person name="Lindquist E.A."/>
            <person name="Lipzen A."/>
            <person name="Lundell T."/>
            <person name="Morin E."/>
            <person name="Murat C."/>
            <person name="Sun H."/>
            <person name="Tunlid A."/>
            <person name="Henrissat B."/>
            <person name="Grigoriev I.V."/>
            <person name="Hibbett D.S."/>
            <person name="Martin F."/>
            <person name="Nordberg H.P."/>
            <person name="Cantor M.N."/>
            <person name="Hua S.X."/>
        </authorList>
    </citation>
    <scope>NUCLEOTIDE SEQUENCE [LARGE SCALE GENOMIC DNA]</scope>
    <source>
        <strain evidence="1 2">Marx 270</strain>
    </source>
</reference>